<dbReference type="RefSeq" id="WP_107866447.1">
    <property type="nucleotide sequence ID" value="NZ_QAON01000014.1"/>
</dbReference>
<proteinExistence type="predicted"/>
<name>A0A2T5IW79_9GAMM</name>
<dbReference type="OrthoDB" id="9851654at2"/>
<evidence type="ECO:0000313" key="2">
    <source>
        <dbReference type="Proteomes" id="UP000244223"/>
    </source>
</evidence>
<dbReference type="Proteomes" id="UP000244223">
    <property type="component" value="Unassembled WGS sequence"/>
</dbReference>
<reference evidence="1 2" key="1">
    <citation type="submission" date="2018-04" db="EMBL/GenBank/DDBJ databases">
        <title>Genomic Encyclopedia of Archaeal and Bacterial Type Strains, Phase II (KMG-II): from individual species to whole genera.</title>
        <authorList>
            <person name="Goeker M."/>
        </authorList>
    </citation>
    <scope>NUCLEOTIDE SEQUENCE [LARGE SCALE GENOMIC DNA]</scope>
    <source>
        <strain evidence="1 2">DSM 5822</strain>
    </source>
</reference>
<gene>
    <name evidence="1" type="ORF">C8N29_1141</name>
</gene>
<comment type="caution">
    <text evidence="1">The sequence shown here is derived from an EMBL/GenBank/DDBJ whole genome shotgun (WGS) entry which is preliminary data.</text>
</comment>
<accession>A0A2T5IW79</accession>
<protein>
    <submittedName>
        <fullName evidence="1">Uncharacterized protein</fullName>
    </submittedName>
</protein>
<keyword evidence="2" id="KW-1185">Reference proteome</keyword>
<dbReference type="AlphaFoldDB" id="A0A2T5IW79"/>
<dbReference type="EMBL" id="QAON01000014">
    <property type="protein sequence ID" value="PTQ88143.1"/>
    <property type="molecule type" value="Genomic_DNA"/>
</dbReference>
<evidence type="ECO:0000313" key="1">
    <source>
        <dbReference type="EMBL" id="PTQ88143.1"/>
    </source>
</evidence>
<organism evidence="1 2">
    <name type="scientific">Agitococcus lubricus</name>
    <dbReference type="NCBI Taxonomy" id="1077255"/>
    <lineage>
        <taxon>Bacteria</taxon>
        <taxon>Pseudomonadati</taxon>
        <taxon>Pseudomonadota</taxon>
        <taxon>Gammaproteobacteria</taxon>
        <taxon>Moraxellales</taxon>
        <taxon>Moraxellaceae</taxon>
        <taxon>Agitococcus</taxon>
    </lineage>
</organism>
<sequence>MVYQKKETWIKQGIDLSVSFSPYLDIRLDTYITDWLPYNISKYGGVNEDYEANAYRLESALTEFVEKTRFSVDTEPVMYLRYDGFRLYNQTVEETGEIFLFNEQGSIIGFYNAISNKISY</sequence>